<evidence type="ECO:0000313" key="1">
    <source>
        <dbReference type="EMBL" id="GLO68469.1"/>
    </source>
</evidence>
<accession>A0ABQ5TNT2</accession>
<dbReference type="RefSeq" id="WP_317958688.1">
    <property type="nucleotide sequence ID" value="NZ_BSKO01000002.1"/>
</dbReference>
<dbReference type="Proteomes" id="UP001275436">
    <property type="component" value="Unassembled WGS sequence"/>
</dbReference>
<sequence>MMDPLSYTDYAERLQLKLLESYRDKKKSLSEYQHITHTLYELCGNLDERSNKEL</sequence>
<gene>
    <name evidence="1" type="ORF">MACH08_42530</name>
</gene>
<organism evidence="1 2">
    <name type="scientific">Oceanobacillus kimchii</name>
    <dbReference type="NCBI Taxonomy" id="746691"/>
    <lineage>
        <taxon>Bacteria</taxon>
        <taxon>Bacillati</taxon>
        <taxon>Bacillota</taxon>
        <taxon>Bacilli</taxon>
        <taxon>Bacillales</taxon>
        <taxon>Bacillaceae</taxon>
        <taxon>Oceanobacillus</taxon>
    </lineage>
</organism>
<dbReference type="EMBL" id="BSKO01000002">
    <property type="protein sequence ID" value="GLO68469.1"/>
    <property type="molecule type" value="Genomic_DNA"/>
</dbReference>
<name>A0ABQ5TNT2_9BACI</name>
<protein>
    <submittedName>
        <fullName evidence="1">Uncharacterized protein</fullName>
    </submittedName>
</protein>
<evidence type="ECO:0000313" key="2">
    <source>
        <dbReference type="Proteomes" id="UP001275436"/>
    </source>
</evidence>
<keyword evidence="2" id="KW-1185">Reference proteome</keyword>
<reference evidence="1 2" key="1">
    <citation type="submission" date="2023-02" db="EMBL/GenBank/DDBJ databases">
        <title>Oceanobacillus kimchii IFOP_LL358 isolated form Alexandrium catenella lab strain.</title>
        <authorList>
            <person name="Gajardo G."/>
            <person name="Ueki S."/>
            <person name="Maruyama F."/>
        </authorList>
    </citation>
    <scope>NUCLEOTIDE SEQUENCE [LARGE SCALE GENOMIC DNA]</scope>
    <source>
        <strain evidence="1 2">IFOP_LL358</strain>
    </source>
</reference>
<comment type="caution">
    <text evidence="1">The sequence shown here is derived from an EMBL/GenBank/DDBJ whole genome shotgun (WGS) entry which is preliminary data.</text>
</comment>
<proteinExistence type="predicted"/>